<dbReference type="Gene3D" id="3.40.50.620">
    <property type="entry name" value="HUPs"/>
    <property type="match status" value="1"/>
</dbReference>
<feature type="binding site" evidence="8">
    <location>
        <position position="166"/>
    </location>
    <ligand>
        <name>Mg(2+)</name>
        <dbReference type="ChEBI" id="CHEBI:18420"/>
    </ligand>
</feature>
<dbReference type="InterPro" id="IPR022310">
    <property type="entry name" value="NAD/GMP_synthase"/>
</dbReference>
<keyword evidence="6 8" id="KW-0460">Magnesium</keyword>
<dbReference type="NCBIfam" id="NF001979">
    <property type="entry name" value="PRK00768.1"/>
    <property type="match status" value="1"/>
</dbReference>
<name>A0ABT9NEC2_9ACTO</name>
<feature type="binding site" description="in other chain" evidence="8">
    <location>
        <begin position="261"/>
        <end position="262"/>
    </location>
    <ligand>
        <name>deamido-NAD(+)</name>
        <dbReference type="ChEBI" id="CHEBI:58437"/>
        <note>ligand shared between two neighboring subunits</note>
    </ligand>
</feature>
<dbReference type="SUPFAM" id="SSF52402">
    <property type="entry name" value="Adenine nucleotide alpha hydrolases-like"/>
    <property type="match status" value="1"/>
</dbReference>
<feature type="binding site" evidence="8">
    <location>
        <position position="190"/>
    </location>
    <ligand>
        <name>ATP</name>
        <dbReference type="ChEBI" id="CHEBI:30616"/>
    </ligand>
</feature>
<feature type="binding site" evidence="8">
    <location>
        <begin position="48"/>
        <end position="55"/>
    </location>
    <ligand>
        <name>ATP</name>
        <dbReference type="ChEBI" id="CHEBI:30616"/>
    </ligand>
</feature>
<evidence type="ECO:0000256" key="10">
    <source>
        <dbReference type="RuleBase" id="RU003812"/>
    </source>
</evidence>
<evidence type="ECO:0000256" key="1">
    <source>
        <dbReference type="ARBA" id="ARBA00005859"/>
    </source>
</evidence>
<dbReference type="Pfam" id="PF02540">
    <property type="entry name" value="NAD_synthase"/>
    <property type="match status" value="1"/>
</dbReference>
<evidence type="ECO:0000259" key="11">
    <source>
        <dbReference type="Pfam" id="PF02540"/>
    </source>
</evidence>
<reference evidence="12 13" key="1">
    <citation type="submission" date="2023-07" db="EMBL/GenBank/DDBJ databases">
        <title>Sequencing the genomes of 1000 actinobacteria strains.</title>
        <authorList>
            <person name="Klenk H.-P."/>
        </authorList>
    </citation>
    <scope>NUCLEOTIDE SEQUENCE [LARGE SCALE GENOMIC DNA]</scope>
    <source>
        <strain evidence="12 13">DSM 17163</strain>
    </source>
</reference>
<accession>A0ABT9NEC2</accession>
<comment type="catalytic activity">
    <reaction evidence="8 10">
        <text>deamido-NAD(+) + NH4(+) + ATP = AMP + diphosphate + NAD(+) + H(+)</text>
        <dbReference type="Rhea" id="RHEA:21188"/>
        <dbReference type="ChEBI" id="CHEBI:15378"/>
        <dbReference type="ChEBI" id="CHEBI:28938"/>
        <dbReference type="ChEBI" id="CHEBI:30616"/>
        <dbReference type="ChEBI" id="CHEBI:33019"/>
        <dbReference type="ChEBI" id="CHEBI:57540"/>
        <dbReference type="ChEBI" id="CHEBI:58437"/>
        <dbReference type="ChEBI" id="CHEBI:456215"/>
        <dbReference type="EC" id="6.3.1.5"/>
    </reaction>
</comment>
<protein>
    <recommendedName>
        <fullName evidence="8 10">NH(3)-dependent NAD(+) synthetase</fullName>
        <ecNumber evidence="8 10">6.3.1.5</ecNumber>
    </recommendedName>
</protein>
<feature type="binding site" description="in other chain" evidence="8">
    <location>
        <position position="141"/>
    </location>
    <ligand>
        <name>deamido-NAD(+)</name>
        <dbReference type="ChEBI" id="CHEBI:58437"/>
        <note>ligand shared between two neighboring subunits</note>
    </ligand>
</feature>
<evidence type="ECO:0000256" key="2">
    <source>
        <dbReference type="ARBA" id="ARBA00022598"/>
    </source>
</evidence>
<feature type="binding site" evidence="8">
    <location>
        <position position="54"/>
    </location>
    <ligand>
        <name>Mg(2+)</name>
        <dbReference type="ChEBI" id="CHEBI:18420"/>
    </ligand>
</feature>
<comment type="function">
    <text evidence="8">Catalyzes the ATP-dependent amidation of deamido-NAD to form NAD. Uses ammonia as a nitrogen source.</text>
</comment>
<dbReference type="HAMAP" id="MF_00193">
    <property type="entry name" value="NadE_ammonia_dep"/>
    <property type="match status" value="1"/>
</dbReference>
<comment type="subunit">
    <text evidence="8">Homodimer.</text>
</comment>
<dbReference type="EC" id="6.3.1.5" evidence="8 10"/>
<dbReference type="InterPro" id="IPR022926">
    <property type="entry name" value="NH(3)-dep_NAD(+)_synth"/>
</dbReference>
<gene>
    <name evidence="8" type="primary">nadE</name>
    <name evidence="12" type="ORF">J2S70_000308</name>
</gene>
<keyword evidence="5 8" id="KW-0067">ATP-binding</keyword>
<dbReference type="InterPro" id="IPR003694">
    <property type="entry name" value="NAD_synthase"/>
</dbReference>
<keyword evidence="7 8" id="KW-0520">NAD</keyword>
<feature type="binding site" description="in other chain" evidence="8">
    <location>
        <position position="174"/>
    </location>
    <ligand>
        <name>deamido-NAD(+)</name>
        <dbReference type="ChEBI" id="CHEBI:58437"/>
        <note>ligand shared between two neighboring subunits</note>
    </ligand>
</feature>
<dbReference type="Proteomes" id="UP001243212">
    <property type="component" value="Unassembled WGS sequence"/>
</dbReference>
<comment type="pathway">
    <text evidence="8">Cofactor biosynthesis; NAD(+) biosynthesis; NAD(+) from deamido-NAD(+) (ammonia route): step 1/1.</text>
</comment>
<dbReference type="RefSeq" id="WP_307681990.1">
    <property type="nucleotide sequence ID" value="NZ_JAUSQX010000001.1"/>
</dbReference>
<sequence length="276" mass="30360">MYHHRFQQEVIESTGVKPEIDPAHEVERRVQFLYDYMLATHTRGFVLGISGGADSTLGGRLAQMAVDRLQLEGHEATFIAVRLPYGLQADEADAAAALEWVGAQREVTMNIAEATDALAESYAEAMGEGLTDYNKGNVKARLRMIAQYAIAGDNNLLVLGSDHGAENVTGYFTKFGDGAADVLPLSGLNKRQIKSILQFLGAPDPLWQKVPTADLLDGQPLRTDGDELGVTYDEIDDYLEGKKISETAAANIEQKWVRGRHKRTTPVALNDTWWRA</sequence>
<proteinExistence type="inferred from homology"/>
<dbReference type="CDD" id="cd00553">
    <property type="entry name" value="NAD_synthase"/>
    <property type="match status" value="1"/>
</dbReference>
<comment type="caution">
    <text evidence="12">The sequence shown here is derived from an EMBL/GenBank/DDBJ whole genome shotgun (WGS) entry which is preliminary data.</text>
</comment>
<dbReference type="GO" id="GO:0008795">
    <property type="term" value="F:NAD+ synthase activity"/>
    <property type="evidence" value="ECO:0007669"/>
    <property type="project" value="UniProtKB-EC"/>
</dbReference>
<evidence type="ECO:0000256" key="3">
    <source>
        <dbReference type="ARBA" id="ARBA00022723"/>
    </source>
</evidence>
<evidence type="ECO:0000256" key="4">
    <source>
        <dbReference type="ARBA" id="ARBA00022741"/>
    </source>
</evidence>
<comment type="similarity">
    <text evidence="1 8 9">Belongs to the NAD synthetase family.</text>
</comment>
<evidence type="ECO:0000256" key="7">
    <source>
        <dbReference type="ARBA" id="ARBA00023027"/>
    </source>
</evidence>
<evidence type="ECO:0000256" key="8">
    <source>
        <dbReference type="HAMAP-Rule" id="MF_00193"/>
    </source>
</evidence>
<dbReference type="InterPro" id="IPR014729">
    <property type="entry name" value="Rossmann-like_a/b/a_fold"/>
</dbReference>
<dbReference type="NCBIfam" id="TIGR00552">
    <property type="entry name" value="nadE"/>
    <property type="match status" value="1"/>
</dbReference>
<organism evidence="12 13">
    <name type="scientific">Trueperella bonasi</name>
    <dbReference type="NCBI Taxonomy" id="312286"/>
    <lineage>
        <taxon>Bacteria</taxon>
        <taxon>Bacillati</taxon>
        <taxon>Actinomycetota</taxon>
        <taxon>Actinomycetes</taxon>
        <taxon>Actinomycetales</taxon>
        <taxon>Actinomycetaceae</taxon>
        <taxon>Trueperella</taxon>
    </lineage>
</organism>
<dbReference type="PANTHER" id="PTHR23090:SF7">
    <property type="entry name" value="NH(3)-DEPENDENT NAD(+) SYNTHETASE"/>
    <property type="match status" value="1"/>
</dbReference>
<evidence type="ECO:0000313" key="12">
    <source>
        <dbReference type="EMBL" id="MDP9805726.1"/>
    </source>
</evidence>
<keyword evidence="13" id="KW-1185">Reference proteome</keyword>
<evidence type="ECO:0000256" key="6">
    <source>
        <dbReference type="ARBA" id="ARBA00022842"/>
    </source>
</evidence>
<keyword evidence="2 8" id="KW-0436">Ligase</keyword>
<feature type="binding site" evidence="8">
    <location>
        <position position="181"/>
    </location>
    <ligand>
        <name>deamido-NAD(+)</name>
        <dbReference type="ChEBI" id="CHEBI:58437"/>
        <note>ligand shared between two neighboring subunits</note>
    </ligand>
</feature>
<evidence type="ECO:0000256" key="5">
    <source>
        <dbReference type="ARBA" id="ARBA00022840"/>
    </source>
</evidence>
<feature type="domain" description="NAD/GMP synthase" evidence="11">
    <location>
        <begin position="26"/>
        <end position="266"/>
    </location>
</feature>
<keyword evidence="3 8" id="KW-0479">Metal-binding</keyword>
<evidence type="ECO:0000256" key="9">
    <source>
        <dbReference type="RuleBase" id="RU003811"/>
    </source>
</evidence>
<evidence type="ECO:0000313" key="13">
    <source>
        <dbReference type="Proteomes" id="UP001243212"/>
    </source>
</evidence>
<comment type="caution">
    <text evidence="8">Lacks conserved residue(s) required for the propagation of feature annotation.</text>
</comment>
<feature type="binding site" evidence="8">
    <location>
        <position position="212"/>
    </location>
    <ligand>
        <name>ATP</name>
        <dbReference type="ChEBI" id="CHEBI:30616"/>
    </ligand>
</feature>
<keyword evidence="4 8" id="KW-0547">Nucleotide-binding</keyword>
<dbReference type="PANTHER" id="PTHR23090">
    <property type="entry name" value="NH 3 /GLUTAMINE-DEPENDENT NAD + SYNTHETASE"/>
    <property type="match status" value="1"/>
</dbReference>
<dbReference type="EMBL" id="JAUSQX010000001">
    <property type="protein sequence ID" value="MDP9805726.1"/>
    <property type="molecule type" value="Genomic_DNA"/>
</dbReference>